<protein>
    <recommendedName>
        <fullName evidence="4">tRNA (Uracil-5-)-methyltransferase</fullName>
    </recommendedName>
</protein>
<accession>A0ABR7HJ71</accession>
<organism evidence="2 3">
    <name type="scientific">Ruminococcus intestinalis</name>
    <dbReference type="NCBI Taxonomy" id="2763066"/>
    <lineage>
        <taxon>Bacteria</taxon>
        <taxon>Bacillati</taxon>
        <taxon>Bacillota</taxon>
        <taxon>Clostridia</taxon>
        <taxon>Eubacteriales</taxon>
        <taxon>Oscillospiraceae</taxon>
        <taxon>Ruminococcus</taxon>
    </lineage>
</organism>
<keyword evidence="1" id="KW-1133">Transmembrane helix</keyword>
<name>A0ABR7HJ71_9FIRM</name>
<dbReference type="RefSeq" id="WP_186934839.1">
    <property type="nucleotide sequence ID" value="NZ_JACOPS010000001.1"/>
</dbReference>
<comment type="caution">
    <text evidence="2">The sequence shown here is derived from an EMBL/GenBank/DDBJ whole genome shotgun (WGS) entry which is preliminary data.</text>
</comment>
<keyword evidence="3" id="KW-1185">Reference proteome</keyword>
<sequence length="167" mass="17869">MKNKKIYIAIIAALIVAIGALSAVLIYNNINSQPAAPTQGVVGEIRTDWDTGIDENSKGSDNTEKTGVQIPGYSTAEMNAGDTSLHISIGNPKSNTCGLYATLRLSDGTVLYKSDLLEPGSGLTDVPLSKSLEKGEYQAMVLYECVTLDDSHQRLNSAESEFTLKVK</sequence>
<evidence type="ECO:0000256" key="1">
    <source>
        <dbReference type="SAM" id="Phobius"/>
    </source>
</evidence>
<keyword evidence="1" id="KW-0812">Transmembrane</keyword>
<evidence type="ECO:0000313" key="3">
    <source>
        <dbReference type="Proteomes" id="UP000636755"/>
    </source>
</evidence>
<gene>
    <name evidence="2" type="ORF">H8R91_03205</name>
</gene>
<keyword evidence="1" id="KW-0472">Membrane</keyword>
<reference evidence="2 3" key="1">
    <citation type="submission" date="2020-08" db="EMBL/GenBank/DDBJ databases">
        <title>Genome public.</title>
        <authorList>
            <person name="Liu C."/>
            <person name="Sun Q."/>
        </authorList>
    </citation>
    <scope>NUCLEOTIDE SEQUENCE [LARGE SCALE GENOMIC DNA]</scope>
    <source>
        <strain evidence="2 3">NSJ-71</strain>
    </source>
</reference>
<evidence type="ECO:0000313" key="2">
    <source>
        <dbReference type="EMBL" id="MBC5727554.1"/>
    </source>
</evidence>
<proteinExistence type="predicted"/>
<feature type="transmembrane region" description="Helical" evidence="1">
    <location>
        <begin position="7"/>
        <end position="27"/>
    </location>
</feature>
<dbReference type="EMBL" id="JACOPS010000001">
    <property type="protein sequence ID" value="MBC5727554.1"/>
    <property type="molecule type" value="Genomic_DNA"/>
</dbReference>
<dbReference type="Proteomes" id="UP000636755">
    <property type="component" value="Unassembled WGS sequence"/>
</dbReference>
<evidence type="ECO:0008006" key="4">
    <source>
        <dbReference type="Google" id="ProtNLM"/>
    </source>
</evidence>